<protein>
    <submittedName>
        <fullName evidence="1">Uncharacterized protein</fullName>
    </submittedName>
</protein>
<gene>
    <name evidence="1" type="ORF">EMK97_18175</name>
</gene>
<proteinExistence type="predicted"/>
<dbReference type="OrthoDB" id="5912766at2"/>
<evidence type="ECO:0000313" key="1">
    <source>
        <dbReference type="EMBL" id="QBG37525.1"/>
    </source>
</evidence>
<dbReference type="KEGG" id="lsd:EMK97_18175"/>
<accession>A0A4P6PCN6</accession>
<dbReference type="AlphaFoldDB" id="A0A4P6PCN6"/>
<keyword evidence="2" id="KW-1185">Reference proteome</keyword>
<reference evidence="1 2" key="1">
    <citation type="submission" date="2018-12" db="EMBL/GenBank/DDBJ databases">
        <title>Complete genome of Litorilituus sediminis.</title>
        <authorList>
            <person name="Liu A."/>
            <person name="Rong J."/>
        </authorList>
    </citation>
    <scope>NUCLEOTIDE SEQUENCE [LARGE SCALE GENOMIC DNA]</scope>
    <source>
        <strain evidence="1 2">JCM 17549</strain>
    </source>
</reference>
<dbReference type="Proteomes" id="UP000290244">
    <property type="component" value="Chromosome"/>
</dbReference>
<dbReference type="PROSITE" id="PS51257">
    <property type="entry name" value="PROKAR_LIPOPROTEIN"/>
    <property type="match status" value="1"/>
</dbReference>
<name>A0A4P6PCN6_9GAMM</name>
<sequence>MFSQTKQPLKDSIRMLLVVAALSMLAACEWYGSESRNKPIFHDKPPEATNVTIVPPIQPGQVIKASYSYVDDDDPEGDSLYLWRIDNEQVATTLSFTLPLDSEGKALSFCVTPVAVSGDEKQGMQVCVDETITGQYSMPTLIDLTLSSPITTGVEISASYTFVDENNRTEGDSQYSWQVDDNEVSTQASITLSPDNQDKMLTLCVTPVAALGENATGEAVCTPAQMIMAKEGAAPSIENLSFSAFAKAGNQISINYDFVDSDGDQEGESLMTWSIDNSEISQEASLLLPQDSQGKLLSFCITPVALTGIPDTGEQACINTDIADIVVSGELALEETITLVIKGYTVNGVSWQTIVGDSSWTQSTNETEFIIKGQNDTDDASQLVGKGLQVCIDTVEEDEICLPLAEQPSDVITGGLPTEIDGDFNITKRVVAPLNYIDLTIDGVTKRLHRPLNDIESILLNHSSAGSVPLHTGTWFAEGTEINWTMYDHATATASCAGRGMMLPVQGKDDTSDPHGLQQFYDAIVSRYPQFEDSPVVRGMAWPGLYFRSSSMQGVGFHYDFYLVTGHASSIDDATSEAAGCLSTPPE</sequence>
<dbReference type="RefSeq" id="WP_130604186.1">
    <property type="nucleotide sequence ID" value="NZ_CP034759.1"/>
</dbReference>
<dbReference type="EMBL" id="CP034759">
    <property type="protein sequence ID" value="QBG37525.1"/>
    <property type="molecule type" value="Genomic_DNA"/>
</dbReference>
<organism evidence="1 2">
    <name type="scientific">Litorilituus sediminis</name>
    <dbReference type="NCBI Taxonomy" id="718192"/>
    <lineage>
        <taxon>Bacteria</taxon>
        <taxon>Pseudomonadati</taxon>
        <taxon>Pseudomonadota</taxon>
        <taxon>Gammaproteobacteria</taxon>
        <taxon>Alteromonadales</taxon>
        <taxon>Colwelliaceae</taxon>
        <taxon>Litorilituus</taxon>
    </lineage>
</organism>
<evidence type="ECO:0000313" key="2">
    <source>
        <dbReference type="Proteomes" id="UP000290244"/>
    </source>
</evidence>